<name>A0A072PCF7_9EURO</name>
<proteinExistence type="inferred from homology"/>
<dbReference type="EMBL" id="AMGV01000004">
    <property type="protein sequence ID" value="KEF57452.1"/>
    <property type="molecule type" value="Genomic_DNA"/>
</dbReference>
<dbReference type="InterPro" id="IPR016024">
    <property type="entry name" value="ARM-type_fold"/>
</dbReference>
<comment type="similarity">
    <text evidence="2">Belongs to the RRP12 family.</text>
</comment>
<dbReference type="STRING" id="1182545.A0A072PCF7"/>
<dbReference type="SUPFAM" id="SSF48371">
    <property type="entry name" value="ARM repeat"/>
    <property type="match status" value="1"/>
</dbReference>
<evidence type="ECO:0000313" key="7">
    <source>
        <dbReference type="EMBL" id="KEF57452.1"/>
    </source>
</evidence>
<feature type="region of interest" description="Disordered" evidence="4">
    <location>
        <begin position="672"/>
        <end position="693"/>
    </location>
</feature>
<comment type="caution">
    <text evidence="7">The sequence shown here is derived from an EMBL/GenBank/DDBJ whole genome shotgun (WGS) entry which is preliminary data.</text>
</comment>
<dbReference type="InterPro" id="IPR011989">
    <property type="entry name" value="ARM-like"/>
</dbReference>
<dbReference type="Pfam" id="PF08161">
    <property type="entry name" value="RRP12_HEAT"/>
    <property type="match status" value="1"/>
</dbReference>
<dbReference type="InterPro" id="IPR012978">
    <property type="entry name" value="HEAT_RRP12"/>
</dbReference>
<feature type="domain" description="RRP12 N-terminal HEAT" evidence="6">
    <location>
        <begin position="16"/>
        <end position="245"/>
    </location>
</feature>
<comment type="subcellular location">
    <subcellularLocation>
        <location evidence="1">Nucleus</location>
    </subcellularLocation>
</comment>
<evidence type="ECO:0000313" key="8">
    <source>
        <dbReference type="Proteomes" id="UP000027920"/>
    </source>
</evidence>
<evidence type="ECO:0000256" key="4">
    <source>
        <dbReference type="SAM" id="MobiDB-lite"/>
    </source>
</evidence>
<feature type="compositionally biased region" description="Basic and acidic residues" evidence="4">
    <location>
        <begin position="1197"/>
        <end position="1212"/>
    </location>
</feature>
<dbReference type="VEuPathDB" id="FungiDB:A1O9_05369"/>
<organism evidence="7 8">
    <name type="scientific">Exophiala aquamarina CBS 119918</name>
    <dbReference type="NCBI Taxonomy" id="1182545"/>
    <lineage>
        <taxon>Eukaryota</taxon>
        <taxon>Fungi</taxon>
        <taxon>Dikarya</taxon>
        <taxon>Ascomycota</taxon>
        <taxon>Pezizomycotina</taxon>
        <taxon>Eurotiomycetes</taxon>
        <taxon>Chaetothyriomycetidae</taxon>
        <taxon>Chaetothyriales</taxon>
        <taxon>Herpotrichiellaceae</taxon>
        <taxon>Exophiala</taxon>
    </lineage>
</organism>
<gene>
    <name evidence="7" type="ORF">A1O9_05369</name>
</gene>
<feature type="compositionally biased region" description="Basic and acidic residues" evidence="4">
    <location>
        <begin position="1114"/>
        <end position="1134"/>
    </location>
</feature>
<dbReference type="PANTHER" id="PTHR48287:SF1">
    <property type="entry name" value="ARM REPEAT SUPERFAMILY PROTEIN"/>
    <property type="match status" value="1"/>
</dbReference>
<feature type="compositionally biased region" description="Low complexity" evidence="4">
    <location>
        <begin position="1233"/>
        <end position="1249"/>
    </location>
</feature>
<dbReference type="RefSeq" id="XP_013260042.1">
    <property type="nucleotide sequence ID" value="XM_013404588.1"/>
</dbReference>
<feature type="region of interest" description="Disordered" evidence="4">
    <location>
        <begin position="1007"/>
        <end position="1148"/>
    </location>
</feature>
<feature type="compositionally biased region" description="Polar residues" evidence="4">
    <location>
        <begin position="683"/>
        <end position="693"/>
    </location>
</feature>
<feature type="region of interest" description="Disordered" evidence="4">
    <location>
        <begin position="1224"/>
        <end position="1305"/>
    </location>
</feature>
<dbReference type="Pfam" id="PF25772">
    <property type="entry name" value="HEAT_RRP12_N"/>
    <property type="match status" value="1"/>
</dbReference>
<feature type="region of interest" description="Disordered" evidence="4">
    <location>
        <begin position="1182"/>
        <end position="1212"/>
    </location>
</feature>
<reference evidence="7 8" key="1">
    <citation type="submission" date="2013-03" db="EMBL/GenBank/DDBJ databases">
        <title>The Genome Sequence of Exophiala aquamarina CBS 119918.</title>
        <authorList>
            <consortium name="The Broad Institute Genomics Platform"/>
            <person name="Cuomo C."/>
            <person name="de Hoog S."/>
            <person name="Gorbushina A."/>
            <person name="Walker B."/>
            <person name="Young S.K."/>
            <person name="Zeng Q."/>
            <person name="Gargeya S."/>
            <person name="Fitzgerald M."/>
            <person name="Haas B."/>
            <person name="Abouelleil A."/>
            <person name="Allen A.W."/>
            <person name="Alvarado L."/>
            <person name="Arachchi H.M."/>
            <person name="Berlin A.M."/>
            <person name="Chapman S.B."/>
            <person name="Gainer-Dewar J."/>
            <person name="Goldberg J."/>
            <person name="Griggs A."/>
            <person name="Gujja S."/>
            <person name="Hansen M."/>
            <person name="Howarth C."/>
            <person name="Imamovic A."/>
            <person name="Ireland A."/>
            <person name="Larimer J."/>
            <person name="McCowan C."/>
            <person name="Murphy C."/>
            <person name="Pearson M."/>
            <person name="Poon T.W."/>
            <person name="Priest M."/>
            <person name="Roberts A."/>
            <person name="Saif S."/>
            <person name="Shea T."/>
            <person name="Sisk P."/>
            <person name="Sykes S."/>
            <person name="Wortman J."/>
            <person name="Nusbaum C."/>
            <person name="Birren B."/>
        </authorList>
    </citation>
    <scope>NUCLEOTIDE SEQUENCE [LARGE SCALE GENOMIC DNA]</scope>
    <source>
        <strain evidence="7 8">CBS 119918</strain>
    </source>
</reference>
<evidence type="ECO:0000256" key="1">
    <source>
        <dbReference type="ARBA" id="ARBA00004123"/>
    </source>
</evidence>
<accession>A0A072PCF7</accession>
<feature type="compositionally biased region" description="Acidic residues" evidence="4">
    <location>
        <begin position="1048"/>
        <end position="1064"/>
    </location>
</feature>
<feature type="compositionally biased region" description="Basic residues" evidence="4">
    <location>
        <begin position="1182"/>
        <end position="1196"/>
    </location>
</feature>
<feature type="domain" description="RRP12 HEAT" evidence="5">
    <location>
        <begin position="343"/>
        <end position="633"/>
    </location>
</feature>
<sequence length="1305" mass="143268">MSLEEKLSKIKSPNLQSQQHTAVVLTSIEETLRDQKTKFTTTAYFAALLALLKQSAPDSQQANDNEIVTSTIYLLDLVTSHVSSSLLRTQFGTILTLLAPYLSSSTTNAPLLRSTIGCLESLLKAQDNAAWSLPQSQTSPRQAIPVLLTLAIDPRPKIRKRALEALTELLKNPPPGPAIDHPAAELCAVAAQNNLRNAVDLVQQARRQKGRPDDSHEPAVIHALQLTKTIASASGGWPSKKIEPLCELLLSISRSRNDFLVMSAFEVFEVIFQGMQDEVSSSKLPRLLEAIVELKPLQNDSQLLPPWIAILSRGYGTSALVEPGDTFAKLPELFDLISSFLTSSSHNIRVSASECLISFFANCIPDSVISDPSVYDEKLLEQISSRALGLLAVKFQTAWMEVFQSLAALFDALRWRGDPYLLPIVKAIGELRTNPGFQGKKEADEVLGRAIRNLGPGAVLGVLPLNLVEPVPGQLGRAWLLPLLRDHVSNTSLNHFKADLIPLSEAMYQRIIDHGSAEKTTDIKVFETVVQQVWATFPGYCDLPLDLQGALDQSFAELVSNLLYKQTELRVDLCRGLQNLVESNQALIASDLDDDVLLLERRIQRSEAERNLQHLALFASNLLAVLFNVYSQTLPQSRAYILQCINSYLSITPEKDLVETFERVSAMLANELPKPDAPLPKKQPSQTPGNKLPPTSHTLLDLVIALSVHLPRSTFASLFAISSNILTNTAVLKSDPQLIKKSYKLIPRLATSDTGAEALKVRNSELQQLIIRTSETTPVPARRDRILAIETLVTFLPLSDLHFIPSILSEVVIACKDSNERARTAGFDLLITLTHKISDPSNPEGTVIRNRLVSHMPDDSLDAPANLEEVFTMVSAGLAGVAPHMVAASVTALGRLLFEYHSQLAIKTTEELIDTVTMFLQSNNREIVRAVLGFVKVMIVVLPNEMLEPRMPAIVPGLMVWSKENKGRLRAKVKGILDRCLRRFDPNKVESWVGGDDRKMVVNIRKRRERARRKKKGDDADDVEEENEDSLGKKRYDNEFDEAVYGSEDNDSEIDGDSDADEEMGGVSHKRPTASGGGRRRNEQFIRQDDEDDEPLDLLDPKSMGSISSRKLGRLRDANEPRKRTKAKVNEDGKLVFGGAEDTEENDDGAAISMAGQSAAEGGSSINAYLDAVSGADAVRRGQKGRLKVKSGMQKKTKLDTRERERSEMDLDVDEAREIARKIMAGGSGIRGSASPRSPNAATATATSTGKNQRRALGAEKEKGAPQRQKFRGGNGVGKRRGGGNVRFSRGRGGGGRGGRADSRR</sequence>
<protein>
    <submittedName>
        <fullName evidence="7">Uncharacterized protein</fullName>
    </submittedName>
</protein>
<evidence type="ECO:0000256" key="2">
    <source>
        <dbReference type="ARBA" id="ARBA00007690"/>
    </source>
</evidence>
<keyword evidence="8" id="KW-1185">Reference proteome</keyword>
<feature type="compositionally biased region" description="Acidic residues" evidence="4">
    <location>
        <begin position="1019"/>
        <end position="1029"/>
    </location>
</feature>
<evidence type="ECO:0000259" key="6">
    <source>
        <dbReference type="Pfam" id="PF25772"/>
    </source>
</evidence>
<dbReference type="GeneID" id="25280295"/>
<dbReference type="InterPro" id="IPR057860">
    <property type="entry name" value="HEAT_RRP12_N"/>
</dbReference>
<evidence type="ECO:0000256" key="3">
    <source>
        <dbReference type="ARBA" id="ARBA00023242"/>
    </source>
</evidence>
<evidence type="ECO:0000259" key="5">
    <source>
        <dbReference type="Pfam" id="PF08161"/>
    </source>
</evidence>
<dbReference type="InterPro" id="IPR052087">
    <property type="entry name" value="RRP12"/>
</dbReference>
<dbReference type="PANTHER" id="PTHR48287">
    <property type="entry name" value="ARM REPEAT SUPERFAMILY PROTEIN"/>
    <property type="match status" value="1"/>
</dbReference>
<keyword evidence="3" id="KW-0539">Nucleus</keyword>
<dbReference type="Gene3D" id="1.25.10.10">
    <property type="entry name" value="Leucine-rich Repeat Variant"/>
    <property type="match status" value="3"/>
</dbReference>
<dbReference type="OrthoDB" id="2192888at2759"/>
<dbReference type="HOGENOM" id="CLU_003753_1_0_1"/>
<dbReference type="GO" id="GO:0005634">
    <property type="term" value="C:nucleus"/>
    <property type="evidence" value="ECO:0007669"/>
    <property type="project" value="UniProtKB-SubCell"/>
</dbReference>
<dbReference type="Proteomes" id="UP000027920">
    <property type="component" value="Unassembled WGS sequence"/>
</dbReference>